<proteinExistence type="predicted"/>
<evidence type="ECO:0008006" key="3">
    <source>
        <dbReference type="Google" id="ProtNLM"/>
    </source>
</evidence>
<dbReference type="Pfam" id="PF11964">
    <property type="entry name" value="SpoIIAA-like"/>
    <property type="match status" value="1"/>
</dbReference>
<reference evidence="1 2" key="1">
    <citation type="submission" date="2013-09" db="EMBL/GenBank/DDBJ databases">
        <title>Genome sequencing of Arenimonas oryziterrae.</title>
        <authorList>
            <person name="Chen F."/>
            <person name="Wang G."/>
        </authorList>
    </citation>
    <scope>NUCLEOTIDE SEQUENCE [LARGE SCALE GENOMIC DNA]</scope>
    <source>
        <strain evidence="1 2">YC6267</strain>
    </source>
</reference>
<sequence length="124" mass="14084">MGWDIDFLPEDGILRLTTSGTMDMEQITRMAAEGMAAGAQHGATRFLVDHRNMLPSLSSEDIFDLPRINAEQGVARTMRVAIVFNADSPRREDFFFYEVRTLSKGASNIRHFTDMNQALDWLRT</sequence>
<dbReference type="InterPro" id="IPR021866">
    <property type="entry name" value="SpoIIAA-like"/>
</dbReference>
<evidence type="ECO:0000313" key="1">
    <source>
        <dbReference type="EMBL" id="KFN43975.1"/>
    </source>
</evidence>
<name>A0A091BI18_9GAMM</name>
<dbReference type="OrthoDB" id="5966214at2"/>
<protein>
    <recommendedName>
        <fullName evidence="3">STAS/SEC14 domain-containing protein</fullName>
    </recommendedName>
</protein>
<dbReference type="STRING" id="1121015.GCA_000420545_02146"/>
<gene>
    <name evidence="1" type="ORF">N789_08475</name>
</gene>
<dbReference type="RefSeq" id="WP_022969759.1">
    <property type="nucleotide sequence ID" value="NZ_ATVD01000003.1"/>
</dbReference>
<accession>A0A091BI18</accession>
<dbReference type="Proteomes" id="UP000029385">
    <property type="component" value="Unassembled WGS sequence"/>
</dbReference>
<organism evidence="1 2">
    <name type="scientific">Arenimonas oryziterrae DSM 21050 = YC6267</name>
    <dbReference type="NCBI Taxonomy" id="1121015"/>
    <lineage>
        <taxon>Bacteria</taxon>
        <taxon>Pseudomonadati</taxon>
        <taxon>Pseudomonadota</taxon>
        <taxon>Gammaproteobacteria</taxon>
        <taxon>Lysobacterales</taxon>
        <taxon>Lysobacteraceae</taxon>
        <taxon>Arenimonas</taxon>
    </lineage>
</organism>
<comment type="caution">
    <text evidence="1">The sequence shown here is derived from an EMBL/GenBank/DDBJ whole genome shotgun (WGS) entry which is preliminary data.</text>
</comment>
<dbReference type="EMBL" id="AVCI01000004">
    <property type="protein sequence ID" value="KFN43975.1"/>
    <property type="molecule type" value="Genomic_DNA"/>
</dbReference>
<dbReference type="AlphaFoldDB" id="A0A091BI18"/>
<dbReference type="PATRIC" id="fig|1121015.4.peg.1189"/>
<evidence type="ECO:0000313" key="2">
    <source>
        <dbReference type="Proteomes" id="UP000029385"/>
    </source>
</evidence>
<keyword evidence="2" id="KW-1185">Reference proteome</keyword>